<organism evidence="1 2">
    <name type="scientific">Streptosporangium lutulentum</name>
    <dbReference type="NCBI Taxonomy" id="1461250"/>
    <lineage>
        <taxon>Bacteria</taxon>
        <taxon>Bacillati</taxon>
        <taxon>Actinomycetota</taxon>
        <taxon>Actinomycetes</taxon>
        <taxon>Streptosporangiales</taxon>
        <taxon>Streptosporangiaceae</taxon>
        <taxon>Streptosporangium</taxon>
    </lineage>
</organism>
<reference evidence="1 2" key="1">
    <citation type="submission" date="2023-07" db="EMBL/GenBank/DDBJ databases">
        <title>Sequencing the genomes of 1000 actinobacteria strains.</title>
        <authorList>
            <person name="Klenk H.-P."/>
        </authorList>
    </citation>
    <scope>NUCLEOTIDE SEQUENCE [LARGE SCALE GENOMIC DNA]</scope>
    <source>
        <strain evidence="1 2">DSM 46740</strain>
    </source>
</reference>
<sequence>MYVPRHLRIGCLDGIVYHTMTVGPGDPFPGLIRPTGPLPPPTGPFSPLPKPVVPAGPLPEPVGPRVLNTLKSAGKLSVYLAPAILMAGTAIANEPDMARAASIWKSGIAARLDGGSKQLISQLVATSKVGWVAGDQQELERFLWHFQRELEALRSVLGDIAGMIDEVAAGYRTYWLHLGELAITTIALLSFSKKLQLLPQTKFWGWLLEKFVATAANGVVATLTWGLGSALKDAVVIMSTMIKKGHQFNYIMPSGEAKVDFTQVVIDSGKYPSYREPPPGTNNLPQGYQNFDWVAPRVDKPTP</sequence>
<accession>A0ABT9QRL9</accession>
<gene>
    <name evidence="1" type="ORF">J2853_008596</name>
</gene>
<dbReference type="EMBL" id="JAUSQU010000001">
    <property type="protein sequence ID" value="MDP9849385.1"/>
    <property type="molecule type" value="Genomic_DNA"/>
</dbReference>
<name>A0ABT9QRL9_9ACTN</name>
<comment type="caution">
    <text evidence="1">The sequence shown here is derived from an EMBL/GenBank/DDBJ whole genome shotgun (WGS) entry which is preliminary data.</text>
</comment>
<keyword evidence="2" id="KW-1185">Reference proteome</keyword>
<protein>
    <submittedName>
        <fullName evidence="1">Uncharacterized protein</fullName>
    </submittedName>
</protein>
<evidence type="ECO:0000313" key="2">
    <source>
        <dbReference type="Proteomes" id="UP001225356"/>
    </source>
</evidence>
<evidence type="ECO:0000313" key="1">
    <source>
        <dbReference type="EMBL" id="MDP9849385.1"/>
    </source>
</evidence>
<dbReference type="Proteomes" id="UP001225356">
    <property type="component" value="Unassembled WGS sequence"/>
</dbReference>
<dbReference type="RefSeq" id="WP_307567206.1">
    <property type="nucleotide sequence ID" value="NZ_JAUSQU010000001.1"/>
</dbReference>
<proteinExistence type="predicted"/>